<evidence type="ECO:0000313" key="2">
    <source>
        <dbReference type="EMBL" id="RGE47043.1"/>
    </source>
</evidence>
<reference evidence="2 3" key="1">
    <citation type="submission" date="2018-08" db="EMBL/GenBank/DDBJ databases">
        <title>Comamonas testosteroni strain SWCO2.</title>
        <authorList>
            <person name="Jiang N."/>
            <person name="Zhang X.Z."/>
        </authorList>
    </citation>
    <scope>NUCLEOTIDE SEQUENCE [LARGE SCALE GENOMIC DNA]</scope>
    <source>
        <strain evidence="2 3">SWCO2</strain>
    </source>
</reference>
<dbReference type="InterPro" id="IPR037401">
    <property type="entry name" value="SnoaL-like"/>
</dbReference>
<evidence type="ECO:0000313" key="3">
    <source>
        <dbReference type="Proteomes" id="UP000261948"/>
    </source>
</evidence>
<sequence length="175" mass="19914">MSDSILADVQQRLRRLEDIQTIQSLKAQYLRACDRKQPALMRECFVEHGAVIEADGFPPIHGRDGWVEVFTKLAVENPSIQDMHHGHNPQITFDGNDSATGLWDLDFCQINVKERTIANLSGQYTDEYQRIDGRWQIRSMRFQRGSFVLRQIDADGQEKVLALGEPPAAGFIENS</sequence>
<gene>
    <name evidence="2" type="ORF">DZC30_01165</name>
</gene>
<organism evidence="2 3">
    <name type="scientific">Comamonas testosteroni</name>
    <name type="common">Pseudomonas testosteroni</name>
    <dbReference type="NCBI Taxonomy" id="285"/>
    <lineage>
        <taxon>Bacteria</taxon>
        <taxon>Pseudomonadati</taxon>
        <taxon>Pseudomonadota</taxon>
        <taxon>Betaproteobacteria</taxon>
        <taxon>Burkholderiales</taxon>
        <taxon>Comamonadaceae</taxon>
        <taxon>Comamonas</taxon>
    </lineage>
</organism>
<dbReference type="OrthoDB" id="4571298at2"/>
<dbReference type="Proteomes" id="UP000261948">
    <property type="component" value="Unassembled WGS sequence"/>
</dbReference>
<accession>A0A373FS98</accession>
<dbReference type="Pfam" id="PF13577">
    <property type="entry name" value="SnoaL_4"/>
    <property type="match status" value="1"/>
</dbReference>
<feature type="domain" description="SnoaL-like" evidence="1">
    <location>
        <begin position="14"/>
        <end position="141"/>
    </location>
</feature>
<dbReference type="SUPFAM" id="SSF54427">
    <property type="entry name" value="NTF2-like"/>
    <property type="match status" value="1"/>
</dbReference>
<name>A0A373FS98_COMTE</name>
<dbReference type="AlphaFoldDB" id="A0A373FS98"/>
<keyword evidence="3" id="KW-1185">Reference proteome</keyword>
<protein>
    <submittedName>
        <fullName evidence="2">Nuclear transport factor 2 family protein</fullName>
    </submittedName>
</protein>
<evidence type="ECO:0000259" key="1">
    <source>
        <dbReference type="Pfam" id="PF13577"/>
    </source>
</evidence>
<dbReference type="InterPro" id="IPR032710">
    <property type="entry name" value="NTF2-like_dom_sf"/>
</dbReference>
<dbReference type="Gene3D" id="3.10.450.50">
    <property type="match status" value="1"/>
</dbReference>
<proteinExistence type="predicted"/>
<comment type="caution">
    <text evidence="2">The sequence shown here is derived from an EMBL/GenBank/DDBJ whole genome shotgun (WGS) entry which is preliminary data.</text>
</comment>
<dbReference type="EMBL" id="QURR01000001">
    <property type="protein sequence ID" value="RGE47043.1"/>
    <property type="molecule type" value="Genomic_DNA"/>
</dbReference>